<name>A0ABQ1M2Q6_9BACT</name>
<dbReference type="SUPFAM" id="SSF46785">
    <property type="entry name" value="Winged helix' DNA-binding domain"/>
    <property type="match status" value="1"/>
</dbReference>
<dbReference type="InterPro" id="IPR011991">
    <property type="entry name" value="ArsR-like_HTH"/>
</dbReference>
<proteinExistence type="predicted"/>
<evidence type="ECO:0000313" key="2">
    <source>
        <dbReference type="Proteomes" id="UP000635885"/>
    </source>
</evidence>
<protein>
    <submittedName>
        <fullName evidence="1">Transcriptional regulator</fullName>
    </submittedName>
</protein>
<gene>
    <name evidence="1" type="ORF">GCM10010993_08430</name>
</gene>
<dbReference type="Proteomes" id="UP000635885">
    <property type="component" value="Unassembled WGS sequence"/>
</dbReference>
<comment type="caution">
    <text evidence="1">The sequence shown here is derived from an EMBL/GenBank/DDBJ whole genome shotgun (WGS) entry which is preliminary data.</text>
</comment>
<sequence length="200" mass="22784">MNVEPNGQRYLGKYITPFPFFLSPFPLVIPHSLLDSLVTSKTRIKLLLKFFSHKNSGYLRALAKEFNESTNSVRVELNRLTEAGLLTTEEEGRLKVYKANEKHPFFSEISNMVAKFLGLDELMEKIVRRMGPVQKAYIIGDYAMGIDSGEIEILLIGQNLDLEYLDFLRDKTYEKLQRKVKVTIQESDPGEATGIMIFGG</sequence>
<dbReference type="InterPro" id="IPR036388">
    <property type="entry name" value="WH-like_DNA-bd_sf"/>
</dbReference>
<dbReference type="CDD" id="cd00090">
    <property type="entry name" value="HTH_ARSR"/>
    <property type="match status" value="1"/>
</dbReference>
<dbReference type="EMBL" id="BMFD01000002">
    <property type="protein sequence ID" value="GGC31779.1"/>
    <property type="molecule type" value="Genomic_DNA"/>
</dbReference>
<dbReference type="InterPro" id="IPR036390">
    <property type="entry name" value="WH_DNA-bd_sf"/>
</dbReference>
<organism evidence="1 2">
    <name type="scientific">Belliella aquatica</name>
    <dbReference type="NCBI Taxonomy" id="1323734"/>
    <lineage>
        <taxon>Bacteria</taxon>
        <taxon>Pseudomonadati</taxon>
        <taxon>Bacteroidota</taxon>
        <taxon>Cytophagia</taxon>
        <taxon>Cytophagales</taxon>
        <taxon>Cyclobacteriaceae</taxon>
        <taxon>Belliella</taxon>
    </lineage>
</organism>
<evidence type="ECO:0000313" key="1">
    <source>
        <dbReference type="EMBL" id="GGC31779.1"/>
    </source>
</evidence>
<keyword evidence="2" id="KW-1185">Reference proteome</keyword>
<dbReference type="Gene3D" id="1.10.10.10">
    <property type="entry name" value="Winged helix-like DNA-binding domain superfamily/Winged helix DNA-binding domain"/>
    <property type="match status" value="1"/>
</dbReference>
<accession>A0ABQ1M2Q6</accession>
<reference evidence="2" key="1">
    <citation type="journal article" date="2019" name="Int. J. Syst. Evol. Microbiol.">
        <title>The Global Catalogue of Microorganisms (GCM) 10K type strain sequencing project: providing services to taxonomists for standard genome sequencing and annotation.</title>
        <authorList>
            <consortium name="The Broad Institute Genomics Platform"/>
            <consortium name="The Broad Institute Genome Sequencing Center for Infectious Disease"/>
            <person name="Wu L."/>
            <person name="Ma J."/>
        </authorList>
    </citation>
    <scope>NUCLEOTIDE SEQUENCE [LARGE SCALE GENOMIC DNA]</scope>
    <source>
        <strain evidence="2">CGMCC 1.12479</strain>
    </source>
</reference>